<feature type="compositionally biased region" description="Basic residues" evidence="1">
    <location>
        <begin position="607"/>
        <end position="617"/>
    </location>
</feature>
<feature type="compositionally biased region" description="Basic and acidic residues" evidence="1">
    <location>
        <begin position="299"/>
        <end position="336"/>
    </location>
</feature>
<sequence length="631" mass="73704">MASSSSVSVFDNYRFKSAFNEELYNSIVKNKKVIAECCIDLDEDEYPEVKEQIALRGWRRLTAPKQEISIDLIHEFYANAILTEEEMEEARGHTFRSYVRGKVVDFSPENLRNVMRFRAHVQDAATDFETRKEHDQQLDQVLADLCIPGATWELSTGQLRVPIQLRRQELNLVARGWHEFSIHSLIPSSKRSEIPVIRAILIHCIMRGEDVRAEDIIADKIVRMAQGIKEKGKLGFPSTIFKLCKAAGVPIREFRRTRKIQAEKPITAKRMESTRLPRPVQRRQQENEDEDEPMPQAKEGNEGQAHDYDYHHQPKYEHHQHDYEQPQPEFEHHQEFNEPPVQPPPYHVPTYTDQHQKDLDSIETQLQNMMWYQQQALENMSKNQAEYMAELRGIKGKQQELYENNDKFYNQVRQEQKEMVQEIQQIKNYQVNQTLVDSTRHKAYMDELAAMKAKQEEFFSNQANQYNLIRQDHKLLGKEILDVKKYQMSAVTMGSSGSGSSTQLPPPPPYEPDQALMKIREQHATFTEICRQLKDWTRNASGRESYMVWAHQLANPNLVELSSQKIVKQICDNIDRKRPMFRGLLKSDLQPSDPTQPPSSSKDPKDTHHHPKTKRTPQNRLFKSNLSLFFL</sequence>
<gene>
    <name evidence="3" type="ORF">PIB30_085689</name>
</gene>
<organism evidence="3 4">
    <name type="scientific">Stylosanthes scabra</name>
    <dbReference type="NCBI Taxonomy" id="79078"/>
    <lineage>
        <taxon>Eukaryota</taxon>
        <taxon>Viridiplantae</taxon>
        <taxon>Streptophyta</taxon>
        <taxon>Embryophyta</taxon>
        <taxon>Tracheophyta</taxon>
        <taxon>Spermatophyta</taxon>
        <taxon>Magnoliopsida</taxon>
        <taxon>eudicotyledons</taxon>
        <taxon>Gunneridae</taxon>
        <taxon>Pentapetalae</taxon>
        <taxon>rosids</taxon>
        <taxon>fabids</taxon>
        <taxon>Fabales</taxon>
        <taxon>Fabaceae</taxon>
        <taxon>Papilionoideae</taxon>
        <taxon>50 kb inversion clade</taxon>
        <taxon>dalbergioids sensu lato</taxon>
        <taxon>Dalbergieae</taxon>
        <taxon>Pterocarpus clade</taxon>
        <taxon>Stylosanthes</taxon>
    </lineage>
</organism>
<protein>
    <recommendedName>
        <fullName evidence="2">Putative plant transposon protein domain-containing protein</fullName>
    </recommendedName>
</protein>
<keyword evidence="4" id="KW-1185">Reference proteome</keyword>
<feature type="region of interest" description="Disordered" evidence="1">
    <location>
        <begin position="585"/>
        <end position="618"/>
    </location>
</feature>
<dbReference type="Proteomes" id="UP001341840">
    <property type="component" value="Unassembled WGS sequence"/>
</dbReference>
<evidence type="ECO:0000313" key="3">
    <source>
        <dbReference type="EMBL" id="MED6212666.1"/>
    </source>
</evidence>
<dbReference type="Pfam" id="PF20167">
    <property type="entry name" value="Transposase_32"/>
    <property type="match status" value="1"/>
</dbReference>
<accession>A0ABU6YT80</accession>
<feature type="region of interest" description="Disordered" evidence="1">
    <location>
        <begin position="260"/>
        <end position="349"/>
    </location>
</feature>
<name>A0ABU6YT80_9FABA</name>
<evidence type="ECO:0000259" key="2">
    <source>
        <dbReference type="Pfam" id="PF20167"/>
    </source>
</evidence>
<comment type="caution">
    <text evidence="3">The sequence shown here is derived from an EMBL/GenBank/DDBJ whole genome shotgun (WGS) entry which is preliminary data.</text>
</comment>
<reference evidence="3 4" key="1">
    <citation type="journal article" date="2023" name="Plants (Basel)">
        <title>Bridging the Gap: Combining Genomics and Transcriptomics Approaches to Understand Stylosanthes scabra, an Orphan Legume from the Brazilian Caatinga.</title>
        <authorList>
            <person name="Ferreira-Neto J.R.C."/>
            <person name="da Silva M.D."/>
            <person name="Binneck E."/>
            <person name="de Melo N.F."/>
            <person name="da Silva R.H."/>
            <person name="de Melo A.L.T.M."/>
            <person name="Pandolfi V."/>
            <person name="Bustamante F.O."/>
            <person name="Brasileiro-Vidal A.C."/>
            <person name="Benko-Iseppon A.M."/>
        </authorList>
    </citation>
    <scope>NUCLEOTIDE SEQUENCE [LARGE SCALE GENOMIC DNA]</scope>
    <source>
        <tissue evidence="3">Leaves</tissue>
    </source>
</reference>
<evidence type="ECO:0000256" key="1">
    <source>
        <dbReference type="SAM" id="MobiDB-lite"/>
    </source>
</evidence>
<feature type="compositionally biased region" description="Low complexity" evidence="1">
    <location>
        <begin position="587"/>
        <end position="601"/>
    </location>
</feature>
<proteinExistence type="predicted"/>
<dbReference type="EMBL" id="JASCZI010243094">
    <property type="protein sequence ID" value="MED6212666.1"/>
    <property type="molecule type" value="Genomic_DNA"/>
</dbReference>
<dbReference type="InterPro" id="IPR046796">
    <property type="entry name" value="Transposase_32_dom"/>
</dbReference>
<evidence type="ECO:0000313" key="4">
    <source>
        <dbReference type="Proteomes" id="UP001341840"/>
    </source>
</evidence>
<feature type="region of interest" description="Disordered" evidence="1">
    <location>
        <begin position="492"/>
        <end position="513"/>
    </location>
</feature>
<feature type="domain" description="Putative plant transposon protein" evidence="2">
    <location>
        <begin position="56"/>
        <end position="250"/>
    </location>
</feature>